<organism evidence="2 3">
    <name type="scientific">Enterobacter hormaechei</name>
    <dbReference type="NCBI Taxonomy" id="158836"/>
    <lineage>
        <taxon>Bacteria</taxon>
        <taxon>Pseudomonadati</taxon>
        <taxon>Pseudomonadota</taxon>
        <taxon>Gammaproteobacteria</taxon>
        <taxon>Enterobacterales</taxon>
        <taxon>Enterobacteriaceae</taxon>
        <taxon>Enterobacter</taxon>
        <taxon>Enterobacter cloacae complex</taxon>
    </lineage>
</organism>
<accession>A0A927DLC9</accession>
<name>A0A927DLC9_9ENTR</name>
<evidence type="ECO:0000313" key="3">
    <source>
        <dbReference type="Proteomes" id="UP000655273"/>
    </source>
</evidence>
<dbReference type="AlphaFoldDB" id="A0A927DLC9"/>
<dbReference type="Proteomes" id="UP000655273">
    <property type="component" value="Unassembled WGS sequence"/>
</dbReference>
<reference evidence="2" key="1">
    <citation type="submission" date="2020-07" db="EMBL/GenBank/DDBJ databases">
        <title>Clinical and genomic characterization of carbapenemase-producing Enterobacterales causing secondary infections during the COVID-19 crisis at a New York City hospital.</title>
        <authorList>
            <person name="Gomez-Simmonds A."/>
            <person name="Annavajhala M.K."/>
            <person name="Uhlemann A.-C."/>
        </authorList>
    </citation>
    <scope>NUCLEOTIDE SEQUENCE</scope>
    <source>
        <strain evidence="2">NK1396</strain>
    </source>
</reference>
<evidence type="ECO:0000313" key="2">
    <source>
        <dbReference type="EMBL" id="MBD3706952.1"/>
    </source>
</evidence>
<feature type="region of interest" description="Disordered" evidence="1">
    <location>
        <begin position="49"/>
        <end position="71"/>
    </location>
</feature>
<evidence type="ECO:0000256" key="1">
    <source>
        <dbReference type="SAM" id="MobiDB-lite"/>
    </source>
</evidence>
<dbReference type="EMBL" id="JACXTA010000001">
    <property type="protein sequence ID" value="MBD3706952.1"/>
    <property type="molecule type" value="Genomic_DNA"/>
</dbReference>
<gene>
    <name evidence="2" type="ORF">IE983_11020</name>
</gene>
<proteinExistence type="predicted"/>
<protein>
    <submittedName>
        <fullName evidence="2">Uncharacterized protein</fullName>
    </submittedName>
</protein>
<comment type="caution">
    <text evidence="2">The sequence shown here is derived from an EMBL/GenBank/DDBJ whole genome shotgun (WGS) entry which is preliminary data.</text>
</comment>
<sequence length="71" mass="7712">MIVAGDHVLRAKVDKRDDVNPGDFLNVPFVAFGYAMCGRTPGCRKAITIRKTDKPNAPESKTGHRSTGLVN</sequence>